<comment type="caution">
    <text evidence="2">The sequence shown here is derived from an EMBL/GenBank/DDBJ whole genome shotgun (WGS) entry which is preliminary data.</text>
</comment>
<protein>
    <submittedName>
        <fullName evidence="2">Uncharacterized protein</fullName>
    </submittedName>
</protein>
<sequence length="89" mass="10065">MNSIWFKIIVACQNVRYLGSVVFLEALLLIGDMSLFVTFPGLFFALIGLNIFVVLKKKITSKLFDLAVASPFLLPIMVQLYEELAMITY</sequence>
<proteinExistence type="predicted"/>
<keyword evidence="1" id="KW-0812">Transmembrane</keyword>
<dbReference type="RefSeq" id="WP_126989673.1">
    <property type="nucleotide sequence ID" value="NZ_JTFC01000012.1"/>
</dbReference>
<keyword evidence="3" id="KW-1185">Reference proteome</keyword>
<evidence type="ECO:0000313" key="3">
    <source>
        <dbReference type="Proteomes" id="UP000288623"/>
    </source>
</evidence>
<accession>A0A433RWS9</accession>
<dbReference type="AlphaFoldDB" id="A0A433RWS9"/>
<name>A0A433RWS9_9BACL</name>
<feature type="transmembrane region" description="Helical" evidence="1">
    <location>
        <begin position="26"/>
        <end position="51"/>
    </location>
</feature>
<dbReference type="Proteomes" id="UP000288623">
    <property type="component" value="Unassembled WGS sequence"/>
</dbReference>
<reference evidence="2 3" key="1">
    <citation type="submission" date="2014-11" db="EMBL/GenBank/DDBJ databases">
        <title>Genome sequence and analysis of novel Kurthia sp.</title>
        <authorList>
            <person name="Lawson J.N."/>
            <person name="Gonzalez J.E."/>
            <person name="Rinauldi L."/>
            <person name="Xuan Z."/>
            <person name="Firman A."/>
            <person name="Shaddox L."/>
            <person name="Trudeau A."/>
            <person name="Shah S."/>
            <person name="Reiman D."/>
        </authorList>
    </citation>
    <scope>NUCLEOTIDE SEQUENCE [LARGE SCALE GENOMIC DNA]</scope>
    <source>
        <strain evidence="2 3">3B1D</strain>
    </source>
</reference>
<keyword evidence="1" id="KW-0472">Membrane</keyword>
<evidence type="ECO:0000256" key="1">
    <source>
        <dbReference type="SAM" id="Phobius"/>
    </source>
</evidence>
<organism evidence="2 3">
    <name type="scientific">Candidatus Kurthia intestinigallinarum</name>
    <dbReference type="NCBI Taxonomy" id="1562256"/>
    <lineage>
        <taxon>Bacteria</taxon>
        <taxon>Bacillati</taxon>
        <taxon>Bacillota</taxon>
        <taxon>Bacilli</taxon>
        <taxon>Bacillales</taxon>
        <taxon>Caryophanaceae</taxon>
        <taxon>Kurthia</taxon>
    </lineage>
</organism>
<gene>
    <name evidence="2" type="ORF">QI30_04030</name>
</gene>
<dbReference type="EMBL" id="JTFC01000012">
    <property type="protein sequence ID" value="RUS57734.1"/>
    <property type="molecule type" value="Genomic_DNA"/>
</dbReference>
<evidence type="ECO:0000313" key="2">
    <source>
        <dbReference type="EMBL" id="RUS57734.1"/>
    </source>
</evidence>
<keyword evidence="1" id="KW-1133">Transmembrane helix</keyword>